<keyword evidence="1" id="KW-0472">Membrane</keyword>
<keyword evidence="2" id="KW-0732">Signal</keyword>
<dbReference type="Proteomes" id="UP000322079">
    <property type="component" value="Chromosome"/>
</dbReference>
<feature type="transmembrane region" description="Helical" evidence="1">
    <location>
        <begin position="29"/>
        <end position="51"/>
    </location>
</feature>
<dbReference type="KEGG" id="chrm:FYK34_05155"/>
<feature type="signal peptide" evidence="2">
    <location>
        <begin position="1"/>
        <end position="19"/>
    </location>
</feature>
<evidence type="ECO:0000313" key="4">
    <source>
        <dbReference type="Proteomes" id="UP000322079"/>
    </source>
</evidence>
<dbReference type="AlphaFoldDB" id="A0A5C1DE10"/>
<keyword evidence="4" id="KW-1185">Reference proteome</keyword>
<dbReference type="RefSeq" id="WP_149295366.1">
    <property type="nucleotide sequence ID" value="NZ_CP043473.1"/>
</dbReference>
<keyword evidence="1" id="KW-0812">Transmembrane</keyword>
<gene>
    <name evidence="3" type="ORF">FYK34_05155</name>
</gene>
<protein>
    <submittedName>
        <fullName evidence="3">Uncharacterized protein</fullName>
    </submittedName>
</protein>
<reference evidence="3 4" key="1">
    <citation type="submission" date="2019-08" db="EMBL/GenBank/DDBJ databases">
        <title>Chromobacterium paludis, a novel bacterium isolated from a Maryland marsh pond.</title>
        <authorList>
            <person name="Blackburn M.B."/>
            <person name="Gundersen-Rindal D.E."/>
        </authorList>
    </citation>
    <scope>NUCLEOTIDE SEQUENCE [LARGE SCALE GENOMIC DNA]</scope>
    <source>
        <strain evidence="4">IIBBL 257-1</strain>
    </source>
</reference>
<sequence length="65" mass="7073">MKNLKIALILLALSPYALAYIDPGSAVFAWQGLLALIGGIVVFVRSPFASIKKLILAIFKKNENK</sequence>
<evidence type="ECO:0000256" key="1">
    <source>
        <dbReference type="SAM" id="Phobius"/>
    </source>
</evidence>
<feature type="chain" id="PRO_5022675175" evidence="2">
    <location>
        <begin position="20"/>
        <end position="65"/>
    </location>
</feature>
<evidence type="ECO:0000256" key="2">
    <source>
        <dbReference type="SAM" id="SignalP"/>
    </source>
</evidence>
<name>A0A5C1DE10_9NEIS</name>
<proteinExistence type="predicted"/>
<organism evidence="3 4">
    <name type="scientific">Chromobacterium paludis</name>
    <dbReference type="NCBI Taxonomy" id="2605945"/>
    <lineage>
        <taxon>Bacteria</taxon>
        <taxon>Pseudomonadati</taxon>
        <taxon>Pseudomonadota</taxon>
        <taxon>Betaproteobacteria</taxon>
        <taxon>Neisseriales</taxon>
        <taxon>Chromobacteriaceae</taxon>
        <taxon>Chromobacterium</taxon>
    </lineage>
</organism>
<keyword evidence="1" id="KW-1133">Transmembrane helix</keyword>
<accession>A0A5C1DE10</accession>
<dbReference type="EMBL" id="CP043473">
    <property type="protein sequence ID" value="QEL54995.1"/>
    <property type="molecule type" value="Genomic_DNA"/>
</dbReference>
<evidence type="ECO:0000313" key="3">
    <source>
        <dbReference type="EMBL" id="QEL54995.1"/>
    </source>
</evidence>